<reference evidence="1 2" key="1">
    <citation type="submission" date="2021-08" db="EMBL/GenBank/DDBJ databases">
        <title>Draft genome sequence of Spirulina subsalsa with high tolerance to salinity and hype-accumulation of phycocyanin.</title>
        <authorList>
            <person name="Pei H."/>
            <person name="Jiang L."/>
        </authorList>
    </citation>
    <scope>NUCLEOTIDE SEQUENCE [LARGE SCALE GENOMIC DNA]</scope>
    <source>
        <strain evidence="1 2">FACHB-351</strain>
    </source>
</reference>
<gene>
    <name evidence="1" type="ORF">K4A83_17245</name>
</gene>
<protein>
    <submittedName>
        <fullName evidence="1">Uncharacterized protein</fullName>
    </submittedName>
</protein>
<accession>A0ABT3L921</accession>
<proteinExistence type="predicted"/>
<comment type="caution">
    <text evidence="1">The sequence shown here is derived from an EMBL/GenBank/DDBJ whole genome shotgun (WGS) entry which is preliminary data.</text>
</comment>
<keyword evidence="2" id="KW-1185">Reference proteome</keyword>
<name>A0ABT3L921_9CYAN</name>
<organism evidence="1 2">
    <name type="scientific">Spirulina subsalsa FACHB-351</name>
    <dbReference type="NCBI Taxonomy" id="234711"/>
    <lineage>
        <taxon>Bacteria</taxon>
        <taxon>Bacillati</taxon>
        <taxon>Cyanobacteriota</taxon>
        <taxon>Cyanophyceae</taxon>
        <taxon>Spirulinales</taxon>
        <taxon>Spirulinaceae</taxon>
        <taxon>Spirulina</taxon>
    </lineage>
</organism>
<dbReference type="Proteomes" id="UP001526426">
    <property type="component" value="Unassembled WGS sequence"/>
</dbReference>
<sequence length="61" mass="6896">MMNIPDEVLAELKLYLAARAKQDDSYAYRLLALLERLPEDSPGVNRMGLAVPPYDEEVLDC</sequence>
<dbReference type="RefSeq" id="WP_265265895.1">
    <property type="nucleotide sequence ID" value="NZ_JAIHOM010000102.1"/>
</dbReference>
<dbReference type="EMBL" id="JAIHOM010000102">
    <property type="protein sequence ID" value="MCW6038003.1"/>
    <property type="molecule type" value="Genomic_DNA"/>
</dbReference>
<evidence type="ECO:0000313" key="1">
    <source>
        <dbReference type="EMBL" id="MCW6038003.1"/>
    </source>
</evidence>
<evidence type="ECO:0000313" key="2">
    <source>
        <dbReference type="Proteomes" id="UP001526426"/>
    </source>
</evidence>